<name>L0F5D1_DESDL</name>
<dbReference type="HOGENOM" id="CLU_142229_1_0_9"/>
<dbReference type="eggNOG" id="COG1694">
    <property type="taxonomic scope" value="Bacteria"/>
</dbReference>
<dbReference type="InterPro" id="IPR047046">
    <property type="entry name" value="YpjD/YvdC"/>
</dbReference>
<dbReference type="STRING" id="871963.Desdi_0618"/>
<dbReference type="InterPro" id="IPR004518">
    <property type="entry name" value="MazG-like_dom"/>
</dbReference>
<dbReference type="RefSeq" id="WP_015261150.1">
    <property type="nucleotide sequence ID" value="NC_019903.1"/>
</dbReference>
<evidence type="ECO:0000313" key="3">
    <source>
        <dbReference type="Proteomes" id="UP000010797"/>
    </source>
</evidence>
<proteinExistence type="predicted"/>
<dbReference type="EMBL" id="CP003344">
    <property type="protein sequence ID" value="AGA68148.1"/>
    <property type="molecule type" value="Genomic_DNA"/>
</dbReference>
<dbReference type="SUPFAM" id="SSF101386">
    <property type="entry name" value="all-alpha NTP pyrophosphatases"/>
    <property type="match status" value="1"/>
</dbReference>
<dbReference type="AlphaFoldDB" id="L0F5D1"/>
<dbReference type="PANTHER" id="PTHR42692:SF1">
    <property type="entry name" value="NUCLEOTIDE PYROPHOSPHOHYDROLASE"/>
    <property type="match status" value="1"/>
</dbReference>
<organism evidence="2 3">
    <name type="scientific">Desulfitobacterium dichloroeliminans (strain LMG P-21439 / DCA1)</name>
    <dbReference type="NCBI Taxonomy" id="871963"/>
    <lineage>
        <taxon>Bacteria</taxon>
        <taxon>Bacillati</taxon>
        <taxon>Bacillota</taxon>
        <taxon>Clostridia</taxon>
        <taxon>Eubacteriales</taxon>
        <taxon>Desulfitobacteriaceae</taxon>
        <taxon>Desulfitobacterium</taxon>
    </lineage>
</organism>
<gene>
    <name evidence="2" type="ordered locus">Desdi_0618</name>
</gene>
<dbReference type="OrthoDB" id="9807397at2"/>
<evidence type="ECO:0000313" key="2">
    <source>
        <dbReference type="EMBL" id="AGA68148.1"/>
    </source>
</evidence>
<dbReference type="Pfam" id="PF03819">
    <property type="entry name" value="MazG"/>
    <property type="match status" value="1"/>
</dbReference>
<protein>
    <submittedName>
        <fullName evidence="2">Putative pyrophosphatase</fullName>
    </submittedName>
</protein>
<dbReference type="Proteomes" id="UP000010797">
    <property type="component" value="Chromosome"/>
</dbReference>
<dbReference type="CDD" id="cd11531">
    <property type="entry name" value="NTP-PPase_BsYpjD"/>
    <property type="match status" value="1"/>
</dbReference>
<dbReference type="InterPro" id="IPR012359">
    <property type="entry name" value="MazG-related_YpjD"/>
</dbReference>
<feature type="domain" description="NTP pyrophosphohydrolase MazG-like" evidence="1">
    <location>
        <begin position="24"/>
        <end position="101"/>
    </location>
</feature>
<accession>L0F5D1</accession>
<keyword evidence="3" id="KW-1185">Reference proteome</keyword>
<dbReference type="KEGG" id="ddl:Desdi_0618"/>
<evidence type="ECO:0000259" key="1">
    <source>
        <dbReference type="Pfam" id="PF03819"/>
    </source>
</evidence>
<dbReference type="PIRSF" id="PIRSF029904">
    <property type="entry name" value="UCP029904_pph"/>
    <property type="match status" value="1"/>
</dbReference>
<dbReference type="PANTHER" id="PTHR42692">
    <property type="entry name" value="NUCLEOTIDE PYROPHOSPHOHYDROLASE"/>
    <property type="match status" value="1"/>
</dbReference>
<dbReference type="Gene3D" id="1.10.287.1080">
    <property type="entry name" value="MazG-like"/>
    <property type="match status" value="1"/>
</dbReference>
<reference evidence="3" key="1">
    <citation type="submission" date="2012-02" db="EMBL/GenBank/DDBJ databases">
        <title>Complete sequence of Desulfitobacterium dichloroeliminans LMG P-21439.</title>
        <authorList>
            <person name="Lucas S."/>
            <person name="Han J."/>
            <person name="Lapidus A."/>
            <person name="Cheng J.-F."/>
            <person name="Goodwin L."/>
            <person name="Pitluck S."/>
            <person name="Peters L."/>
            <person name="Ovchinnikova G."/>
            <person name="Teshima H."/>
            <person name="Detter J.C."/>
            <person name="Han C."/>
            <person name="Tapia R."/>
            <person name="Land M."/>
            <person name="Hauser L."/>
            <person name="Kyrpides N."/>
            <person name="Ivanova N."/>
            <person name="Pagani I."/>
            <person name="Kruse T."/>
            <person name="de Vos W.M."/>
            <person name="Boon N."/>
            <person name="Smidt H."/>
            <person name="Woyke T."/>
        </authorList>
    </citation>
    <scope>NUCLEOTIDE SEQUENCE [LARGE SCALE GENOMIC DNA]</scope>
    <source>
        <strain evidence="3">LMG P-21439 / DCA1</strain>
    </source>
</reference>
<sequence>MEIKDWQKQVDDWISQFEEGYWQPSSMMLRLTEEVGELAREVNHRFGEKPKKPNEPEGDLALEMADILFIIISMANSLNIDLEDAFARMMEKYRVRDSDRWTRKEQRVDE</sequence>